<dbReference type="EMBL" id="JAHLQT010046319">
    <property type="protein sequence ID" value="KAG7153789.1"/>
    <property type="molecule type" value="Genomic_DNA"/>
</dbReference>
<keyword evidence="2" id="KW-0732">Signal</keyword>
<feature type="chain" id="PRO_5035152343" evidence="2">
    <location>
        <begin position="17"/>
        <end position="211"/>
    </location>
</feature>
<dbReference type="Proteomes" id="UP000747542">
    <property type="component" value="Unassembled WGS sequence"/>
</dbReference>
<evidence type="ECO:0000256" key="2">
    <source>
        <dbReference type="SAM" id="SignalP"/>
    </source>
</evidence>
<feature type="signal peptide" evidence="2">
    <location>
        <begin position="1"/>
        <end position="16"/>
    </location>
</feature>
<accession>A0A8J5JIM6</accession>
<dbReference type="AlphaFoldDB" id="A0A8J5JIM6"/>
<evidence type="ECO:0000256" key="1">
    <source>
        <dbReference type="SAM" id="MobiDB-lite"/>
    </source>
</evidence>
<comment type="caution">
    <text evidence="3">The sequence shown here is derived from an EMBL/GenBank/DDBJ whole genome shotgun (WGS) entry which is preliminary data.</text>
</comment>
<feature type="compositionally biased region" description="Basic and acidic residues" evidence="1">
    <location>
        <begin position="117"/>
        <end position="133"/>
    </location>
</feature>
<feature type="region of interest" description="Disordered" evidence="1">
    <location>
        <begin position="109"/>
        <end position="133"/>
    </location>
</feature>
<protein>
    <submittedName>
        <fullName evidence="3">Uncharacterized protein</fullName>
    </submittedName>
</protein>
<organism evidence="3 4">
    <name type="scientific">Homarus americanus</name>
    <name type="common">American lobster</name>
    <dbReference type="NCBI Taxonomy" id="6706"/>
    <lineage>
        <taxon>Eukaryota</taxon>
        <taxon>Metazoa</taxon>
        <taxon>Ecdysozoa</taxon>
        <taxon>Arthropoda</taxon>
        <taxon>Crustacea</taxon>
        <taxon>Multicrustacea</taxon>
        <taxon>Malacostraca</taxon>
        <taxon>Eumalacostraca</taxon>
        <taxon>Eucarida</taxon>
        <taxon>Decapoda</taxon>
        <taxon>Pleocyemata</taxon>
        <taxon>Astacidea</taxon>
        <taxon>Nephropoidea</taxon>
        <taxon>Nephropidae</taxon>
        <taxon>Homarus</taxon>
    </lineage>
</organism>
<gene>
    <name evidence="3" type="ORF">Hamer_G009477</name>
</gene>
<reference evidence="3" key="1">
    <citation type="journal article" date="2021" name="Sci. Adv.">
        <title>The American lobster genome reveals insights on longevity, neural, and immune adaptations.</title>
        <authorList>
            <person name="Polinski J.M."/>
            <person name="Zimin A.V."/>
            <person name="Clark K.F."/>
            <person name="Kohn A.B."/>
            <person name="Sadowski N."/>
            <person name="Timp W."/>
            <person name="Ptitsyn A."/>
            <person name="Khanna P."/>
            <person name="Romanova D.Y."/>
            <person name="Williams P."/>
            <person name="Greenwood S.J."/>
            <person name="Moroz L.L."/>
            <person name="Walt D.R."/>
            <person name="Bodnar A.G."/>
        </authorList>
    </citation>
    <scope>NUCLEOTIDE SEQUENCE</scope>
    <source>
        <strain evidence="3">GMGI-L3</strain>
    </source>
</reference>
<evidence type="ECO:0000313" key="3">
    <source>
        <dbReference type="EMBL" id="KAG7153789.1"/>
    </source>
</evidence>
<keyword evidence="4" id="KW-1185">Reference proteome</keyword>
<sequence length="211" mass="23850">MKLLVLCVLVCGGVRAQENSTAADSPADPQPAEPTQENDKRDKRHWSYGRPYPSFYNDPYPSSYGRPYPSSYSGPYPSFYSGPYPLPYPDPSPLPFLRYTPGPYFHGPASSPFRGGIDPRTRNPELSDRNNRNRLDRDYAPLYGGGSFVGGVPLSELENLLHRQELWWQHKQWQRDQLRRVPNEDNYRQSLISPRSTAGEGATGPHQTPGP</sequence>
<feature type="region of interest" description="Disordered" evidence="1">
    <location>
        <begin position="180"/>
        <end position="211"/>
    </location>
</feature>
<feature type="region of interest" description="Disordered" evidence="1">
    <location>
        <begin position="18"/>
        <end position="61"/>
    </location>
</feature>
<proteinExistence type="predicted"/>
<evidence type="ECO:0000313" key="4">
    <source>
        <dbReference type="Proteomes" id="UP000747542"/>
    </source>
</evidence>
<name>A0A8J5JIM6_HOMAM</name>